<dbReference type="PROSITE" id="PS50106">
    <property type="entry name" value="PDZ"/>
    <property type="match status" value="1"/>
</dbReference>
<evidence type="ECO:0000256" key="6">
    <source>
        <dbReference type="RuleBase" id="RU004404"/>
    </source>
</evidence>
<accession>A0ABT4DAY9</accession>
<dbReference type="InterPro" id="IPR001478">
    <property type="entry name" value="PDZ"/>
</dbReference>
<reference evidence="8" key="1">
    <citation type="submission" date="2022-12" db="EMBL/GenBank/DDBJ databases">
        <title>Clostridium sp. nov., isolated from industrial wastewater.</title>
        <authorList>
            <person name="Jiayan W."/>
        </authorList>
    </citation>
    <scope>NUCLEOTIDE SEQUENCE</scope>
    <source>
        <strain evidence="8">ZC22-4</strain>
    </source>
</reference>
<dbReference type="InterPro" id="IPR036034">
    <property type="entry name" value="PDZ_sf"/>
</dbReference>
<dbReference type="InterPro" id="IPR004447">
    <property type="entry name" value="Peptidase_S41A"/>
</dbReference>
<evidence type="ECO:0000256" key="3">
    <source>
        <dbReference type="ARBA" id="ARBA00022729"/>
    </source>
</evidence>
<dbReference type="CDD" id="cd07560">
    <property type="entry name" value="Peptidase_S41_CPP"/>
    <property type="match status" value="1"/>
</dbReference>
<evidence type="ECO:0000256" key="1">
    <source>
        <dbReference type="ARBA" id="ARBA00009179"/>
    </source>
</evidence>
<dbReference type="Gene3D" id="3.30.750.44">
    <property type="match status" value="1"/>
</dbReference>
<dbReference type="SMART" id="SM00228">
    <property type="entry name" value="PDZ"/>
    <property type="match status" value="1"/>
</dbReference>
<evidence type="ECO:0000259" key="7">
    <source>
        <dbReference type="PROSITE" id="PS50106"/>
    </source>
</evidence>
<dbReference type="Gene3D" id="2.60.40.1220">
    <property type="match status" value="1"/>
</dbReference>
<dbReference type="InterPro" id="IPR014755">
    <property type="entry name" value="Cu-Rt/internalin_Ig-like"/>
</dbReference>
<dbReference type="Gene3D" id="3.90.226.10">
    <property type="entry name" value="2-enoyl-CoA Hydratase, Chain A, domain 1"/>
    <property type="match status" value="1"/>
</dbReference>
<feature type="domain" description="PDZ" evidence="7">
    <location>
        <begin position="150"/>
        <end position="204"/>
    </location>
</feature>
<dbReference type="PANTHER" id="PTHR32060">
    <property type="entry name" value="TAIL-SPECIFIC PROTEASE"/>
    <property type="match status" value="1"/>
</dbReference>
<dbReference type="Proteomes" id="UP001144612">
    <property type="component" value="Unassembled WGS sequence"/>
</dbReference>
<comment type="similarity">
    <text evidence="1 6">Belongs to the peptidase S41A family.</text>
</comment>
<keyword evidence="4 6" id="KW-0378">Hydrolase</keyword>
<keyword evidence="3" id="KW-0732">Signal</keyword>
<dbReference type="Gene3D" id="2.30.42.10">
    <property type="match status" value="1"/>
</dbReference>
<dbReference type="SMART" id="SM00245">
    <property type="entry name" value="TSPc"/>
    <property type="match status" value="1"/>
</dbReference>
<keyword evidence="9" id="KW-1185">Reference proteome</keyword>
<dbReference type="EMBL" id="JAPQFJ010000012">
    <property type="protein sequence ID" value="MCY6959348.1"/>
    <property type="molecule type" value="Genomic_DNA"/>
</dbReference>
<evidence type="ECO:0000256" key="4">
    <source>
        <dbReference type="ARBA" id="ARBA00022801"/>
    </source>
</evidence>
<dbReference type="InterPro" id="IPR005151">
    <property type="entry name" value="Tail-specific_protease"/>
</dbReference>
<evidence type="ECO:0000256" key="2">
    <source>
        <dbReference type="ARBA" id="ARBA00022670"/>
    </source>
</evidence>
<dbReference type="PANTHER" id="PTHR32060:SF22">
    <property type="entry name" value="CARBOXYL-TERMINAL-PROCESSING PEPTIDASE 3, CHLOROPLASTIC"/>
    <property type="match status" value="1"/>
</dbReference>
<evidence type="ECO:0000313" key="9">
    <source>
        <dbReference type="Proteomes" id="UP001144612"/>
    </source>
</evidence>
<dbReference type="Pfam" id="PF13205">
    <property type="entry name" value="Big_5"/>
    <property type="match status" value="1"/>
</dbReference>
<dbReference type="Pfam" id="PF13180">
    <property type="entry name" value="PDZ_2"/>
    <property type="match status" value="1"/>
</dbReference>
<keyword evidence="5 6" id="KW-0720">Serine protease</keyword>
<comment type="caution">
    <text evidence="8">The sequence shown here is derived from an EMBL/GenBank/DDBJ whole genome shotgun (WGS) entry which is preliminary data.</text>
</comment>
<dbReference type="RefSeq" id="WP_268061777.1">
    <property type="nucleotide sequence ID" value="NZ_JAPQFJ010000012.1"/>
</dbReference>
<dbReference type="CDD" id="cd06782">
    <property type="entry name" value="cpPDZ_CPP-like"/>
    <property type="match status" value="1"/>
</dbReference>
<dbReference type="SUPFAM" id="SSF50156">
    <property type="entry name" value="PDZ domain-like"/>
    <property type="match status" value="1"/>
</dbReference>
<proteinExistence type="inferred from homology"/>
<dbReference type="SUPFAM" id="SSF52096">
    <property type="entry name" value="ClpP/crotonase"/>
    <property type="match status" value="1"/>
</dbReference>
<sequence length="530" mass="58741">MKQEKNLIKKLMGKWGQVTTTFVTAFLLIFNFSFVSVSAGELNEGAIIQQTYKQIHKLERVKGPNIVDGESSNIKLVGEENTSLNNDIYALEEVKYILSNYYLHDVSDKVQNANSIDELIKSLQDPYTSYFTKQEYDDFVNGIDNKFYGIGIYMDMVEEGLKVVSTVENSPAQEVGLKAGDIIVKIGDLIVKGKTQEEISNSLRGEAGTTVNLEVKRENQILNLEVTRKAISTPTVLGNVLKGKIGYVRISSFGENTGKEFKNVLNDLESKDVESYIVDLRFNGGGYITSALDIGGYFVGENPVVLMENKQGVVDSHNGYKQDKIVQKPVIFLINEYSASASEILSAAVKDYGKAFFMGKTTFGKGVAQSMIPLSSGGVLKFTTHEFFSPKGNKIHHKGITPDFEVDNEEDVLDTARLLLDDSNGEKISKIKSKKLNEIIKKSGEKIIKVKFNKELDVNTVKEQNIELVAQGVGENIPINLKVDKSNIVVTSSKDFENGKNYYLLVNDKIKSKDGRSLTAGEVVKIVVNQ</sequence>
<dbReference type="NCBIfam" id="TIGR00225">
    <property type="entry name" value="prc"/>
    <property type="match status" value="1"/>
</dbReference>
<evidence type="ECO:0000313" key="8">
    <source>
        <dbReference type="EMBL" id="MCY6959348.1"/>
    </source>
</evidence>
<gene>
    <name evidence="8" type="ORF">OW729_12090</name>
</gene>
<evidence type="ECO:0000256" key="5">
    <source>
        <dbReference type="ARBA" id="ARBA00022825"/>
    </source>
</evidence>
<dbReference type="InterPro" id="IPR029045">
    <property type="entry name" value="ClpP/crotonase-like_dom_sf"/>
</dbReference>
<dbReference type="InterPro" id="IPR032812">
    <property type="entry name" value="SbsA_Ig"/>
</dbReference>
<protein>
    <submittedName>
        <fullName evidence="8">S41 family peptidase</fullName>
    </submittedName>
</protein>
<name>A0ABT4DAY9_9CLOT</name>
<organism evidence="8 9">
    <name type="scientific">Clostridium brassicae</name>
    <dbReference type="NCBI Taxonomy" id="2999072"/>
    <lineage>
        <taxon>Bacteria</taxon>
        <taxon>Bacillati</taxon>
        <taxon>Bacillota</taxon>
        <taxon>Clostridia</taxon>
        <taxon>Eubacteriales</taxon>
        <taxon>Clostridiaceae</taxon>
        <taxon>Clostridium</taxon>
    </lineage>
</organism>
<keyword evidence="2 6" id="KW-0645">Protease</keyword>
<dbReference type="Pfam" id="PF03572">
    <property type="entry name" value="Peptidase_S41"/>
    <property type="match status" value="1"/>
</dbReference>